<dbReference type="PANTHER" id="PTHR34397">
    <property type="entry name" value="OS05G0237600 PROTEIN"/>
    <property type="match status" value="1"/>
</dbReference>
<protein>
    <recommendedName>
        <fullName evidence="3">B3 domain-containing protein</fullName>
    </recommendedName>
</protein>
<gene>
    <name evidence="2" type="ORF">CB5_LOCUS18149</name>
</gene>
<evidence type="ECO:0000313" key="2">
    <source>
        <dbReference type="EMBL" id="CAD1834938.1"/>
    </source>
</evidence>
<name>A0A6V7PW91_ANACO</name>
<evidence type="ECO:0000256" key="1">
    <source>
        <dbReference type="SAM" id="MobiDB-lite"/>
    </source>
</evidence>
<reference evidence="2" key="1">
    <citation type="submission" date="2020-07" db="EMBL/GenBank/DDBJ databases">
        <authorList>
            <person name="Lin J."/>
        </authorList>
    </citation>
    <scope>NUCLEOTIDE SEQUENCE</scope>
</reference>
<proteinExistence type="predicted"/>
<dbReference type="PANTHER" id="PTHR34397:SF17">
    <property type="entry name" value="OS08G0290200 PROTEIN"/>
    <property type="match status" value="1"/>
</dbReference>
<dbReference type="EMBL" id="LR862152">
    <property type="protein sequence ID" value="CAD1834938.1"/>
    <property type="molecule type" value="Genomic_DNA"/>
</dbReference>
<sequence length="155" mass="17408">MALHVVSEKILCNSDITSQQNRFLIPITDVRERLLPLLSPGEWRDANLLYLMTKKCKKYDKKSSGTNGGDRRRKQTEVGQKHGGLAVRLIVGNHEICVTLTQWDGTLGAVLKGGTEWKIIVAEQKLREGERLELLAFHQRVAAVEKPGEATELCF</sequence>
<accession>A0A6V7PW91</accession>
<organism evidence="2">
    <name type="scientific">Ananas comosus var. bracteatus</name>
    <name type="common">red pineapple</name>
    <dbReference type="NCBI Taxonomy" id="296719"/>
    <lineage>
        <taxon>Eukaryota</taxon>
        <taxon>Viridiplantae</taxon>
        <taxon>Streptophyta</taxon>
        <taxon>Embryophyta</taxon>
        <taxon>Tracheophyta</taxon>
        <taxon>Spermatophyta</taxon>
        <taxon>Magnoliopsida</taxon>
        <taxon>Liliopsida</taxon>
        <taxon>Poales</taxon>
        <taxon>Bromeliaceae</taxon>
        <taxon>Bromelioideae</taxon>
        <taxon>Ananas</taxon>
    </lineage>
</organism>
<dbReference type="AlphaFoldDB" id="A0A6V7PW91"/>
<evidence type="ECO:0008006" key="3">
    <source>
        <dbReference type="Google" id="ProtNLM"/>
    </source>
</evidence>
<feature type="region of interest" description="Disordered" evidence="1">
    <location>
        <begin position="59"/>
        <end position="79"/>
    </location>
</feature>